<name>A0ABR9ITZ8_RHIVS</name>
<evidence type="ECO:0000256" key="1">
    <source>
        <dbReference type="SAM" id="Phobius"/>
    </source>
</evidence>
<keyword evidence="3" id="KW-1185">Reference proteome</keyword>
<protein>
    <submittedName>
        <fullName evidence="2">Membrane protein implicated in regulation of membrane protease activity</fullName>
    </submittedName>
</protein>
<evidence type="ECO:0000313" key="2">
    <source>
        <dbReference type="EMBL" id="MBE1506666.1"/>
    </source>
</evidence>
<sequence>MWEMIKELAQTLFGNIIALLLVAGFFLLILGASGGITYGYLLPISNVYARGALIFLGVVLIAVAVALHVFAGRYASGVDKRIDPKSFGIEITHPKNGDFVDVFNVDGNIKKQIPPGYKMILLEFYPSDGGFRPVGHISVDMDKNTWRAEGIEIYGRGEQKRRICVYLVGRTGMILLEYFRGAAKIHYKTIEALKAARAASNLDPDTAVQWLPLIPLTTPDMLECHHVSVTKKT</sequence>
<proteinExistence type="predicted"/>
<feature type="transmembrane region" description="Helical" evidence="1">
    <location>
        <begin position="47"/>
        <end position="71"/>
    </location>
</feature>
<dbReference type="GO" id="GO:0006508">
    <property type="term" value="P:proteolysis"/>
    <property type="evidence" value="ECO:0007669"/>
    <property type="project" value="UniProtKB-KW"/>
</dbReference>
<comment type="caution">
    <text evidence="2">The sequence shown here is derived from an EMBL/GenBank/DDBJ whole genome shotgun (WGS) entry which is preliminary data.</text>
</comment>
<reference evidence="2 3" key="1">
    <citation type="submission" date="2020-10" db="EMBL/GenBank/DDBJ databases">
        <title>Sequencing the genomes of 1000 actinobacteria strains.</title>
        <authorList>
            <person name="Klenk H.-P."/>
        </authorList>
    </citation>
    <scope>NUCLEOTIDE SEQUENCE [LARGE SCALE GENOMIC DNA]</scope>
    <source>
        <strain evidence="2 3">DSM 7307</strain>
    </source>
</reference>
<feature type="transmembrane region" description="Helical" evidence="1">
    <location>
        <begin position="12"/>
        <end position="41"/>
    </location>
</feature>
<organism evidence="2 3">
    <name type="scientific">Rhizobium viscosum</name>
    <name type="common">Arthrobacter viscosus</name>
    <dbReference type="NCBI Taxonomy" id="1673"/>
    <lineage>
        <taxon>Bacteria</taxon>
        <taxon>Pseudomonadati</taxon>
        <taxon>Pseudomonadota</taxon>
        <taxon>Alphaproteobacteria</taxon>
        <taxon>Hyphomicrobiales</taxon>
        <taxon>Rhizobiaceae</taxon>
        <taxon>Rhizobium/Agrobacterium group</taxon>
        <taxon>Rhizobium</taxon>
    </lineage>
</organism>
<accession>A0ABR9ITZ8</accession>
<dbReference type="GO" id="GO:0008233">
    <property type="term" value="F:peptidase activity"/>
    <property type="evidence" value="ECO:0007669"/>
    <property type="project" value="UniProtKB-KW"/>
</dbReference>
<gene>
    <name evidence="2" type="ORF">H4W29_003847</name>
</gene>
<keyword evidence="2" id="KW-0378">Hydrolase</keyword>
<keyword evidence="1" id="KW-0812">Transmembrane</keyword>
<keyword evidence="2" id="KW-0645">Protease</keyword>
<keyword evidence="1" id="KW-0472">Membrane</keyword>
<dbReference type="Proteomes" id="UP000620262">
    <property type="component" value="Unassembled WGS sequence"/>
</dbReference>
<evidence type="ECO:0000313" key="3">
    <source>
        <dbReference type="Proteomes" id="UP000620262"/>
    </source>
</evidence>
<keyword evidence="1" id="KW-1133">Transmembrane helix</keyword>
<dbReference type="EMBL" id="JADBEC010000001">
    <property type="protein sequence ID" value="MBE1506666.1"/>
    <property type="molecule type" value="Genomic_DNA"/>
</dbReference>
<dbReference type="RefSeq" id="WP_192730335.1">
    <property type="nucleotide sequence ID" value="NZ_BAAAVL010000021.1"/>
</dbReference>